<feature type="binding site" evidence="8">
    <location>
        <begin position="75"/>
        <end position="76"/>
    </location>
    <ligand>
        <name>substrate</name>
    </ligand>
</feature>
<comment type="catalytic activity">
    <reaction evidence="7 8">
        <text>(2S,6S)-2,6-diaminopimelate = meso-2,6-diaminopimelate</text>
        <dbReference type="Rhea" id="RHEA:15393"/>
        <dbReference type="ChEBI" id="CHEBI:57609"/>
        <dbReference type="ChEBI" id="CHEBI:57791"/>
        <dbReference type="EC" id="5.1.1.7"/>
    </reaction>
</comment>
<evidence type="ECO:0000256" key="6">
    <source>
        <dbReference type="ARBA" id="ARBA00023235"/>
    </source>
</evidence>
<name>A0A9D1I385_9FIRM</name>
<feature type="binding site" evidence="8">
    <location>
        <begin position="213"/>
        <end position="214"/>
    </location>
    <ligand>
        <name>substrate</name>
    </ligand>
</feature>
<dbReference type="PROSITE" id="PS01326">
    <property type="entry name" value="DAP_EPIMERASE"/>
    <property type="match status" value="1"/>
</dbReference>
<dbReference type="SUPFAM" id="SSF54506">
    <property type="entry name" value="Diaminopimelate epimerase-like"/>
    <property type="match status" value="2"/>
</dbReference>
<keyword evidence="4 8" id="KW-0028">Amino-acid biosynthesis</keyword>
<dbReference type="AlphaFoldDB" id="A0A9D1I385"/>
<organism evidence="10 11">
    <name type="scientific">Candidatus Fimisoma avicola</name>
    <dbReference type="NCBI Taxonomy" id="2840826"/>
    <lineage>
        <taxon>Bacteria</taxon>
        <taxon>Bacillati</taxon>
        <taxon>Bacillota</taxon>
        <taxon>Clostridia</taxon>
        <taxon>Eubacteriales</taxon>
        <taxon>Candidatus Fimisoma</taxon>
    </lineage>
</organism>
<evidence type="ECO:0000256" key="5">
    <source>
        <dbReference type="ARBA" id="ARBA00023154"/>
    </source>
</evidence>
<proteinExistence type="inferred from homology"/>
<comment type="similarity">
    <text evidence="2 8">Belongs to the diaminopimelate epimerase family.</text>
</comment>
<dbReference type="Gene3D" id="3.10.310.10">
    <property type="entry name" value="Diaminopimelate Epimerase, Chain A, domain 1"/>
    <property type="match status" value="2"/>
</dbReference>
<dbReference type="Pfam" id="PF01678">
    <property type="entry name" value="DAP_epimerase"/>
    <property type="match status" value="2"/>
</dbReference>
<feature type="binding site" evidence="8">
    <location>
        <position position="11"/>
    </location>
    <ligand>
        <name>substrate</name>
    </ligand>
</feature>
<dbReference type="PANTHER" id="PTHR31689">
    <property type="entry name" value="DIAMINOPIMELATE EPIMERASE, CHLOROPLASTIC"/>
    <property type="match status" value="1"/>
</dbReference>
<feature type="site" description="Could be important to modulate the pK values of the two catalytic cysteine residues" evidence="8">
    <location>
        <position position="202"/>
    </location>
</feature>
<dbReference type="GO" id="GO:0009089">
    <property type="term" value="P:lysine biosynthetic process via diaminopimelate"/>
    <property type="evidence" value="ECO:0007669"/>
    <property type="project" value="UniProtKB-UniRule"/>
</dbReference>
<evidence type="ECO:0000256" key="1">
    <source>
        <dbReference type="ARBA" id="ARBA00005196"/>
    </source>
</evidence>
<evidence type="ECO:0000256" key="3">
    <source>
        <dbReference type="ARBA" id="ARBA00013080"/>
    </source>
</evidence>
<keyword evidence="8" id="KW-0963">Cytoplasm</keyword>
<protein>
    <recommendedName>
        <fullName evidence="3 8">Diaminopimelate epimerase</fullName>
        <shortName evidence="8">DAP epimerase</shortName>
        <ecNumber evidence="3 8">5.1.1.7</ecNumber>
    </recommendedName>
    <alternativeName>
        <fullName evidence="8">PLP-independent amino acid racemase</fullName>
    </alternativeName>
</protein>
<evidence type="ECO:0000313" key="11">
    <source>
        <dbReference type="Proteomes" id="UP000824091"/>
    </source>
</evidence>
<evidence type="ECO:0000256" key="9">
    <source>
        <dbReference type="PROSITE-ProRule" id="PRU10125"/>
    </source>
</evidence>
<comment type="pathway">
    <text evidence="1 8">Amino-acid biosynthesis; L-lysine biosynthesis via DAP pathway; DL-2,6-diaminopimelate from LL-2,6-diaminopimelate: step 1/1.</text>
</comment>
<dbReference type="HAMAP" id="MF_00197">
    <property type="entry name" value="DAP_epimerase"/>
    <property type="match status" value="1"/>
</dbReference>
<comment type="function">
    <text evidence="8">Catalyzes the stereoinversion of LL-2,6-diaminopimelate (L,L-DAP) to meso-diaminopimelate (meso-DAP), a precursor of L-lysine and an essential component of the bacterial peptidoglycan.</text>
</comment>
<comment type="caution">
    <text evidence="10">The sequence shown here is derived from an EMBL/GenBank/DDBJ whole genome shotgun (WGS) entry which is preliminary data.</text>
</comment>
<comment type="subcellular location">
    <subcellularLocation>
        <location evidence="8">Cytoplasm</location>
    </subcellularLocation>
</comment>
<dbReference type="EC" id="5.1.1.7" evidence="3 8"/>
<reference evidence="10" key="2">
    <citation type="journal article" date="2021" name="PeerJ">
        <title>Extensive microbial diversity within the chicken gut microbiome revealed by metagenomics and culture.</title>
        <authorList>
            <person name="Gilroy R."/>
            <person name="Ravi A."/>
            <person name="Getino M."/>
            <person name="Pursley I."/>
            <person name="Horton D.L."/>
            <person name="Alikhan N.F."/>
            <person name="Baker D."/>
            <person name="Gharbi K."/>
            <person name="Hall N."/>
            <person name="Watson M."/>
            <person name="Adriaenssens E.M."/>
            <person name="Foster-Nyarko E."/>
            <person name="Jarju S."/>
            <person name="Secka A."/>
            <person name="Antonio M."/>
            <person name="Oren A."/>
            <person name="Chaudhuri R.R."/>
            <person name="La Ragione R."/>
            <person name="Hildebrand F."/>
            <person name="Pallen M.J."/>
        </authorList>
    </citation>
    <scope>NUCLEOTIDE SEQUENCE</scope>
    <source>
        <strain evidence="10">11300</strain>
    </source>
</reference>
<feature type="active site" description="Proton acceptor" evidence="8">
    <location>
        <position position="212"/>
    </location>
</feature>
<dbReference type="NCBIfam" id="TIGR00652">
    <property type="entry name" value="DapF"/>
    <property type="match status" value="1"/>
</dbReference>
<feature type="active site" evidence="9">
    <location>
        <position position="74"/>
    </location>
</feature>
<evidence type="ECO:0000256" key="7">
    <source>
        <dbReference type="ARBA" id="ARBA00051712"/>
    </source>
</evidence>
<evidence type="ECO:0000313" key="10">
    <source>
        <dbReference type="EMBL" id="HIU27179.1"/>
    </source>
</evidence>
<comment type="subunit">
    <text evidence="8">Homodimer.</text>
</comment>
<accession>A0A9D1I385</accession>
<dbReference type="GO" id="GO:0005829">
    <property type="term" value="C:cytosol"/>
    <property type="evidence" value="ECO:0007669"/>
    <property type="project" value="TreeGrafter"/>
</dbReference>
<reference evidence="10" key="1">
    <citation type="submission" date="2020-10" db="EMBL/GenBank/DDBJ databases">
        <authorList>
            <person name="Gilroy R."/>
        </authorList>
    </citation>
    <scope>NUCLEOTIDE SEQUENCE</scope>
    <source>
        <strain evidence="10">11300</strain>
    </source>
</reference>
<dbReference type="InterPro" id="IPR001653">
    <property type="entry name" value="DAP_epimerase_DapF"/>
</dbReference>
<keyword evidence="6 8" id="KW-0413">Isomerase</keyword>
<dbReference type="InterPro" id="IPR018510">
    <property type="entry name" value="DAP_epimerase_AS"/>
</dbReference>
<feature type="binding site" evidence="8">
    <location>
        <position position="65"/>
    </location>
    <ligand>
        <name>substrate</name>
    </ligand>
</feature>
<keyword evidence="5 8" id="KW-0457">Lysine biosynthesis</keyword>
<sequence length="273" mass="30087">MEFTKMHGAGNDFIVINNIEMKIPEAKLGQLAEKLCRRRFSIGADGFMVIDSAEYGGDYKMRFYNADGSFGEMCGNGARCIARFGYENGLAGEVQQIETIAGMVTGYRVSETIYKIRLNDVTVKKSLEIEACGKKYDCMYIELGDPGIPHVVLKIDGMTFDRMEELLELGKALRNYKGFPKGANVNFYDEKEDGSFVAMTYERGVENFTLACGTGTASVVVALKERGRTDGKDVPVQVPGGTLTIDIEEDGVYLSGPTEVVFEGYVNVKDIVK</sequence>
<comment type="caution">
    <text evidence="8">Lacks conserved residue(s) required for the propagation of feature annotation.</text>
</comment>
<evidence type="ECO:0000256" key="2">
    <source>
        <dbReference type="ARBA" id="ARBA00010219"/>
    </source>
</evidence>
<feature type="active site" description="Proton donor" evidence="8">
    <location>
        <position position="74"/>
    </location>
</feature>
<feature type="binding site" evidence="8">
    <location>
        <position position="184"/>
    </location>
    <ligand>
        <name>substrate</name>
    </ligand>
</feature>
<gene>
    <name evidence="8" type="primary">dapF</name>
    <name evidence="10" type="ORF">IAD16_02205</name>
</gene>
<dbReference type="GO" id="GO:0008837">
    <property type="term" value="F:diaminopimelate epimerase activity"/>
    <property type="evidence" value="ECO:0007669"/>
    <property type="project" value="UniProtKB-UniRule"/>
</dbReference>
<dbReference type="Proteomes" id="UP000824091">
    <property type="component" value="Unassembled WGS sequence"/>
</dbReference>
<dbReference type="EMBL" id="DVMO01000035">
    <property type="protein sequence ID" value="HIU27179.1"/>
    <property type="molecule type" value="Genomic_DNA"/>
</dbReference>
<feature type="site" description="Could be important to modulate the pK values of the two catalytic cysteine residues" evidence="8">
    <location>
        <position position="150"/>
    </location>
</feature>
<evidence type="ECO:0000256" key="8">
    <source>
        <dbReference type="HAMAP-Rule" id="MF_00197"/>
    </source>
</evidence>
<feature type="binding site" evidence="8">
    <location>
        <begin position="202"/>
        <end position="203"/>
    </location>
    <ligand>
        <name>substrate</name>
    </ligand>
</feature>
<evidence type="ECO:0000256" key="4">
    <source>
        <dbReference type="ARBA" id="ARBA00022605"/>
    </source>
</evidence>
<dbReference type="PANTHER" id="PTHR31689:SF0">
    <property type="entry name" value="DIAMINOPIMELATE EPIMERASE"/>
    <property type="match status" value="1"/>
</dbReference>